<gene>
    <name evidence="2" type="ORF">PACLA_8A078308</name>
</gene>
<dbReference type="OrthoDB" id="5981718at2759"/>
<feature type="region of interest" description="Disordered" evidence="1">
    <location>
        <begin position="57"/>
        <end position="83"/>
    </location>
</feature>
<proteinExistence type="predicted"/>
<dbReference type="AlphaFoldDB" id="A0A7D9DFS3"/>
<comment type="caution">
    <text evidence="2">The sequence shown here is derived from an EMBL/GenBank/DDBJ whole genome shotgun (WGS) entry which is preliminary data.</text>
</comment>
<dbReference type="EMBL" id="CACRXK020000741">
    <property type="protein sequence ID" value="CAB3984453.1"/>
    <property type="molecule type" value="Genomic_DNA"/>
</dbReference>
<evidence type="ECO:0000313" key="2">
    <source>
        <dbReference type="EMBL" id="CAB3984453.1"/>
    </source>
</evidence>
<evidence type="ECO:0000313" key="3">
    <source>
        <dbReference type="Proteomes" id="UP001152795"/>
    </source>
</evidence>
<protein>
    <submittedName>
        <fullName evidence="2">Uncharacterized protein</fullName>
    </submittedName>
</protein>
<dbReference type="InterPro" id="IPR028260">
    <property type="entry name" value="FAM177"/>
</dbReference>
<dbReference type="PANTHER" id="PTHR31206:SF1">
    <property type="entry name" value="LP10445P"/>
    <property type="match status" value="1"/>
</dbReference>
<keyword evidence="3" id="KW-1185">Reference proteome</keyword>
<accession>A0A7D9DFS3</accession>
<sequence>MAEPEDDNLESVTVVSEGTLASVATVRSDVQEDSQENIEATSESFFQENTKKTQFDSVNLEDISASEYTDDDGDDEDDDDGIFKDDKQKRKRLKKKKPKHVVIEDDSSSDDEKTLVNENINPSDLTWMLWMWYYVRAVSSGALKAAEFLGEKLASFFGITTPKYQYVIDEYYKMKELEREEEEKERKEQEFVAQRKVEELSKLEGGNQELVYNQVSSSLTASNAAMS</sequence>
<dbReference type="PANTHER" id="PTHR31206">
    <property type="entry name" value="LP10445P"/>
    <property type="match status" value="1"/>
</dbReference>
<organism evidence="2 3">
    <name type="scientific">Paramuricea clavata</name>
    <name type="common">Red gorgonian</name>
    <name type="synonym">Violescent sea-whip</name>
    <dbReference type="NCBI Taxonomy" id="317549"/>
    <lineage>
        <taxon>Eukaryota</taxon>
        <taxon>Metazoa</taxon>
        <taxon>Cnidaria</taxon>
        <taxon>Anthozoa</taxon>
        <taxon>Octocorallia</taxon>
        <taxon>Malacalcyonacea</taxon>
        <taxon>Plexauridae</taxon>
        <taxon>Paramuricea</taxon>
    </lineage>
</organism>
<dbReference type="Proteomes" id="UP001152795">
    <property type="component" value="Unassembled WGS sequence"/>
</dbReference>
<name>A0A7D9DFS3_PARCT</name>
<feature type="compositionally biased region" description="Acidic residues" evidence="1">
    <location>
        <begin position="68"/>
        <end position="80"/>
    </location>
</feature>
<evidence type="ECO:0000256" key="1">
    <source>
        <dbReference type="SAM" id="MobiDB-lite"/>
    </source>
</evidence>
<reference evidence="2" key="1">
    <citation type="submission" date="2020-04" db="EMBL/GenBank/DDBJ databases">
        <authorList>
            <person name="Alioto T."/>
            <person name="Alioto T."/>
            <person name="Gomez Garrido J."/>
        </authorList>
    </citation>
    <scope>NUCLEOTIDE SEQUENCE</scope>
    <source>
        <strain evidence="2">A484AB</strain>
    </source>
</reference>
<feature type="region of interest" description="Disordered" evidence="1">
    <location>
        <begin position="26"/>
        <end position="45"/>
    </location>
</feature>
<dbReference type="Pfam" id="PF14774">
    <property type="entry name" value="FAM177"/>
    <property type="match status" value="1"/>
</dbReference>